<dbReference type="AlphaFoldDB" id="A0A645IBP6"/>
<protein>
    <submittedName>
        <fullName evidence="1">Uncharacterized protein</fullName>
    </submittedName>
</protein>
<evidence type="ECO:0000313" key="1">
    <source>
        <dbReference type="EMBL" id="MPN45724.1"/>
    </source>
</evidence>
<sequence>MLENVLPYFSGAVDTPPLSADTLLEPEMAALAAKKSWQQGGIEVFLSDLGVTEDLSYDGTMFALEYRRARMGA</sequence>
<dbReference type="EMBL" id="VSSQ01105827">
    <property type="protein sequence ID" value="MPN45724.1"/>
    <property type="molecule type" value="Genomic_DNA"/>
</dbReference>
<accession>A0A645IBP6</accession>
<comment type="caution">
    <text evidence="1">The sequence shown here is derived from an EMBL/GenBank/DDBJ whole genome shotgun (WGS) entry which is preliminary data.</text>
</comment>
<organism evidence="1">
    <name type="scientific">bioreactor metagenome</name>
    <dbReference type="NCBI Taxonomy" id="1076179"/>
    <lineage>
        <taxon>unclassified sequences</taxon>
        <taxon>metagenomes</taxon>
        <taxon>ecological metagenomes</taxon>
    </lineage>
</organism>
<name>A0A645IBP6_9ZZZZ</name>
<gene>
    <name evidence="1" type="ORF">SDC9_193294</name>
</gene>
<reference evidence="1" key="1">
    <citation type="submission" date="2019-08" db="EMBL/GenBank/DDBJ databases">
        <authorList>
            <person name="Kucharzyk K."/>
            <person name="Murdoch R.W."/>
            <person name="Higgins S."/>
            <person name="Loffler F."/>
        </authorList>
    </citation>
    <scope>NUCLEOTIDE SEQUENCE</scope>
</reference>
<proteinExistence type="predicted"/>